<organism evidence="1 2">
    <name type="scientific">Spiromyces aspiralis</name>
    <dbReference type="NCBI Taxonomy" id="68401"/>
    <lineage>
        <taxon>Eukaryota</taxon>
        <taxon>Fungi</taxon>
        <taxon>Fungi incertae sedis</taxon>
        <taxon>Zoopagomycota</taxon>
        <taxon>Kickxellomycotina</taxon>
        <taxon>Kickxellomycetes</taxon>
        <taxon>Kickxellales</taxon>
        <taxon>Kickxellaceae</taxon>
        <taxon>Spiromyces</taxon>
    </lineage>
</organism>
<comment type="caution">
    <text evidence="1">The sequence shown here is derived from an EMBL/GenBank/DDBJ whole genome shotgun (WGS) entry which is preliminary data.</text>
</comment>
<reference evidence="1" key="1">
    <citation type="submission" date="2022-06" db="EMBL/GenBank/DDBJ databases">
        <title>Phylogenomic reconstructions and comparative analyses of Kickxellomycotina fungi.</title>
        <authorList>
            <person name="Reynolds N.K."/>
            <person name="Stajich J.E."/>
            <person name="Barry K."/>
            <person name="Grigoriev I.V."/>
            <person name="Crous P."/>
            <person name="Smith M.E."/>
        </authorList>
    </citation>
    <scope>NUCLEOTIDE SEQUENCE</scope>
    <source>
        <strain evidence="1">RSA 2271</strain>
    </source>
</reference>
<accession>A0ACC1HJX1</accession>
<dbReference type="EMBL" id="JAMZIH010005312">
    <property type="protein sequence ID" value="KAJ1675428.1"/>
    <property type="molecule type" value="Genomic_DNA"/>
</dbReference>
<protein>
    <submittedName>
        <fullName evidence="1">Uncharacterized protein</fullName>
    </submittedName>
</protein>
<dbReference type="Proteomes" id="UP001145114">
    <property type="component" value="Unassembled WGS sequence"/>
</dbReference>
<gene>
    <name evidence="1" type="ORF">EV182_001286</name>
</gene>
<evidence type="ECO:0000313" key="1">
    <source>
        <dbReference type="EMBL" id="KAJ1675428.1"/>
    </source>
</evidence>
<sequence>MTTKGWYWQLEPAKTVLAKYSALKTLPPCPKCSSIIGYSKDSNGNSRNTHGCFKCKTCKLKLKAKDFWTEVLKLPLDALPAREFPQESSVIAPLPPSNFARFPTIESSPELLPEPLDLLSKLPRKRPANSTLYDQEYTTSLVPSSSSSAHYDAQIAELRKENAELRSQLQHITSLLERIAPQASSMAPQASTSTSPQASTSAHPPKKPTFAEVARKVAKTSEEVPKVHAAIRKCVGLKAPYMPYISTDAEAKHHVCRVYVQGLKHQPHKELKSALFDLRFQLSKIWSIDFIGKRIAEFTIEADYAKSFLAKVKSLPFLSIVPKVDPSKPQDPQATPEVAEAVKEAFTKRIMASLANSTRLEYKQFLTDLVKEIGISVEDSPTPSVNPTYEPVPQVQDNSDDEYIDVSDEEAGI</sequence>
<evidence type="ECO:0000313" key="2">
    <source>
        <dbReference type="Proteomes" id="UP001145114"/>
    </source>
</evidence>
<keyword evidence="2" id="KW-1185">Reference proteome</keyword>
<name>A0ACC1HJX1_9FUNG</name>
<proteinExistence type="predicted"/>